<dbReference type="EMBL" id="JAOZFE010000001">
    <property type="protein sequence ID" value="MCW0952547.1"/>
    <property type="molecule type" value="Genomic_DNA"/>
</dbReference>
<protein>
    <submittedName>
        <fullName evidence="1">Phosphoesterase</fullName>
    </submittedName>
</protein>
<organism evidence="1 2">
    <name type="scientific">Weissella ceti</name>
    <dbReference type="NCBI Taxonomy" id="759620"/>
    <lineage>
        <taxon>Bacteria</taxon>
        <taxon>Bacillati</taxon>
        <taxon>Bacillota</taxon>
        <taxon>Bacilli</taxon>
        <taxon>Lactobacillales</taxon>
        <taxon>Lactobacillaceae</taxon>
        <taxon>Weissella</taxon>
    </lineage>
</organism>
<accession>A0ABT3E2T8</accession>
<comment type="caution">
    <text evidence="1">The sequence shown here is derived from an EMBL/GenBank/DDBJ whole genome shotgun (WGS) entry which is preliminary data.</text>
</comment>
<gene>
    <name evidence="1" type="ORF">OIT44_00365</name>
</gene>
<name>A0ABT3E2T8_9LACO</name>
<evidence type="ECO:0000313" key="2">
    <source>
        <dbReference type="Proteomes" id="UP001526225"/>
    </source>
</evidence>
<proteinExistence type="predicted"/>
<sequence>MALAYFEFYHGNLKNGFDFVYGKQLNASEAFVVAVNKELKAPRFDISDAEINFMPRNEDTLRKNPLLRRYAHLGQDVSLQWKNIERHMHELTAQWVPEMQKLQIGETDEWGLRFFDDEIEAWQQYMGANAEPDNLAEFENWLQSLGHGHVI</sequence>
<dbReference type="RefSeq" id="WP_213408713.1">
    <property type="nucleotide sequence ID" value="NZ_CP074441.1"/>
</dbReference>
<keyword evidence="2" id="KW-1185">Reference proteome</keyword>
<dbReference type="Proteomes" id="UP001526225">
    <property type="component" value="Unassembled WGS sequence"/>
</dbReference>
<evidence type="ECO:0000313" key="1">
    <source>
        <dbReference type="EMBL" id="MCW0952547.1"/>
    </source>
</evidence>
<reference evidence="1 2" key="1">
    <citation type="submission" date="2022-10" db="EMBL/GenBank/DDBJ databases">
        <title>Weissella fermenti sp. nov., isolated from fermented cabbage.</title>
        <authorList>
            <person name="Lee J.K."/>
            <person name="Baek J.H."/>
            <person name="Choi D.G."/>
            <person name="Kim J.M."/>
            <person name="Jeon C.O."/>
        </authorList>
    </citation>
    <scope>NUCLEOTIDE SEQUENCE [LARGE SCALE GENOMIC DNA]</scope>
    <source>
        <strain evidence="1 2">KACC 18534</strain>
    </source>
</reference>